<feature type="region of interest" description="Disordered" evidence="1">
    <location>
        <begin position="95"/>
        <end position="114"/>
    </location>
</feature>
<sequence>MASNKLNTTTTISHSIPLLPSYAIAVYIAAPSSSYCSHTLATTDATCNHEVEEVKARQPYTLKTTISFTRYQEERLNYEARKTRVAPQLAALKLSPPPTIIRPPQPHKLTREDLHDGSTKGLCGYYDKLWSLEHKCKKETPLMITPTEESKLEDMTLEPKEKDVPQPATHTVPTLAGYTNLQKLKIKGFLEHQYVIIPIDGESTHNFMSSKVATHLML</sequence>
<organism evidence="2 3">
    <name type="scientific">Ensete ventricosum</name>
    <name type="common">Abyssinian banana</name>
    <name type="synonym">Musa ensete</name>
    <dbReference type="NCBI Taxonomy" id="4639"/>
    <lineage>
        <taxon>Eukaryota</taxon>
        <taxon>Viridiplantae</taxon>
        <taxon>Streptophyta</taxon>
        <taxon>Embryophyta</taxon>
        <taxon>Tracheophyta</taxon>
        <taxon>Spermatophyta</taxon>
        <taxon>Magnoliopsida</taxon>
        <taxon>Liliopsida</taxon>
        <taxon>Zingiberales</taxon>
        <taxon>Musaceae</taxon>
        <taxon>Ensete</taxon>
    </lineage>
</organism>
<evidence type="ECO:0000256" key="1">
    <source>
        <dbReference type="SAM" id="MobiDB-lite"/>
    </source>
</evidence>
<evidence type="ECO:0000313" key="3">
    <source>
        <dbReference type="Proteomes" id="UP000287651"/>
    </source>
</evidence>
<reference evidence="2 3" key="1">
    <citation type="journal article" date="2014" name="Agronomy (Basel)">
        <title>A Draft Genome Sequence for Ensete ventricosum, the Drought-Tolerant Tree Against Hunger.</title>
        <authorList>
            <person name="Harrison J."/>
            <person name="Moore K.A."/>
            <person name="Paszkiewicz K."/>
            <person name="Jones T."/>
            <person name="Grant M."/>
            <person name="Ambacheew D."/>
            <person name="Muzemil S."/>
            <person name="Studholme D.J."/>
        </authorList>
    </citation>
    <scope>NUCLEOTIDE SEQUENCE [LARGE SCALE GENOMIC DNA]</scope>
</reference>
<feature type="compositionally biased region" description="Pro residues" evidence="1">
    <location>
        <begin position="95"/>
        <end position="106"/>
    </location>
</feature>
<dbReference type="Proteomes" id="UP000287651">
    <property type="component" value="Unassembled WGS sequence"/>
</dbReference>
<dbReference type="AlphaFoldDB" id="A0A427AVR9"/>
<protein>
    <submittedName>
        <fullName evidence="2">Uncharacterized protein</fullName>
    </submittedName>
</protein>
<proteinExistence type="predicted"/>
<dbReference type="EMBL" id="AMZH03001166">
    <property type="protein sequence ID" value="RRT80350.1"/>
    <property type="molecule type" value="Genomic_DNA"/>
</dbReference>
<evidence type="ECO:0000313" key="2">
    <source>
        <dbReference type="EMBL" id="RRT80350.1"/>
    </source>
</evidence>
<comment type="caution">
    <text evidence="2">The sequence shown here is derived from an EMBL/GenBank/DDBJ whole genome shotgun (WGS) entry which is preliminary data.</text>
</comment>
<accession>A0A427AVR9</accession>
<gene>
    <name evidence="2" type="ORF">B296_00001842</name>
</gene>
<name>A0A427AVR9_ENSVE</name>